<feature type="transmembrane region" description="Helical" evidence="1">
    <location>
        <begin position="116"/>
        <end position="139"/>
    </location>
</feature>
<dbReference type="RefSeq" id="WP_125306420.1">
    <property type="nucleotide sequence ID" value="NZ_RSEC01000021.1"/>
</dbReference>
<keyword evidence="1" id="KW-1133">Transmembrane helix</keyword>
<keyword evidence="1" id="KW-0812">Transmembrane</keyword>
<reference evidence="2 3" key="1">
    <citation type="submission" date="2018-12" db="EMBL/GenBank/DDBJ databases">
        <title>Amycolatopsis eburnea sp. nov. actinomycete associate with arbuscular mycorrhiza fungal spore.</title>
        <authorList>
            <person name="Lumyong S."/>
            <person name="Chaiya L."/>
        </authorList>
    </citation>
    <scope>NUCLEOTIDE SEQUENCE [LARGE SCALE GENOMIC DNA]</scope>
    <source>
        <strain evidence="2 3">GLM-1</strain>
    </source>
</reference>
<evidence type="ECO:0000313" key="2">
    <source>
        <dbReference type="EMBL" id="RSD23720.1"/>
    </source>
</evidence>
<accession>A0A3R9EX91</accession>
<feature type="transmembrane region" description="Helical" evidence="1">
    <location>
        <begin position="59"/>
        <end position="74"/>
    </location>
</feature>
<protein>
    <submittedName>
        <fullName evidence="2">Uncharacterized protein</fullName>
    </submittedName>
</protein>
<name>A0A3R9EX91_9PSEU</name>
<feature type="transmembrane region" description="Helical" evidence="1">
    <location>
        <begin position="145"/>
        <end position="164"/>
    </location>
</feature>
<dbReference type="EMBL" id="RSEC01000021">
    <property type="protein sequence ID" value="RSD23720.1"/>
    <property type="molecule type" value="Genomic_DNA"/>
</dbReference>
<keyword evidence="3" id="KW-1185">Reference proteome</keyword>
<keyword evidence="1" id="KW-0472">Membrane</keyword>
<feature type="transmembrane region" description="Helical" evidence="1">
    <location>
        <begin position="6"/>
        <end position="27"/>
    </location>
</feature>
<comment type="caution">
    <text evidence="2">The sequence shown here is derived from an EMBL/GenBank/DDBJ whole genome shotgun (WGS) entry which is preliminary data.</text>
</comment>
<sequence length="231" mass="24334">MPWNNVLAVALFTGLIGLAILIVLWPGERHGKRLLERWGVPEPDAAEVALAVRYLKRRRLWYPWLFLALPPLFGDTTTGSVVATLLLGGLLAELLAQRPARGPRREADLTPRPLTAIAPVWVLVLGAVAAAGSVAHLVVTAQWKFLALAAGTTVVCAAITALAVRRPAAGAARADFALRCRSARVAIGLGIGVVTSLGWWSPTVVSFLVIVAGVAAFLAVTAPLKRLPAAA</sequence>
<proteinExistence type="predicted"/>
<feature type="transmembrane region" description="Helical" evidence="1">
    <location>
        <begin position="207"/>
        <end position="224"/>
    </location>
</feature>
<dbReference type="AlphaFoldDB" id="A0A3R9EX91"/>
<gene>
    <name evidence="2" type="ORF">EIY87_04810</name>
</gene>
<evidence type="ECO:0000313" key="3">
    <source>
        <dbReference type="Proteomes" id="UP000267081"/>
    </source>
</evidence>
<evidence type="ECO:0000256" key="1">
    <source>
        <dbReference type="SAM" id="Phobius"/>
    </source>
</evidence>
<dbReference type="OrthoDB" id="3693152at2"/>
<organism evidence="2 3">
    <name type="scientific">Amycolatopsis eburnea</name>
    <dbReference type="NCBI Taxonomy" id="2267691"/>
    <lineage>
        <taxon>Bacteria</taxon>
        <taxon>Bacillati</taxon>
        <taxon>Actinomycetota</taxon>
        <taxon>Actinomycetes</taxon>
        <taxon>Pseudonocardiales</taxon>
        <taxon>Pseudonocardiaceae</taxon>
        <taxon>Amycolatopsis</taxon>
    </lineage>
</organism>
<dbReference type="Proteomes" id="UP000267081">
    <property type="component" value="Unassembled WGS sequence"/>
</dbReference>